<evidence type="ECO:0000256" key="1">
    <source>
        <dbReference type="SAM" id="Phobius"/>
    </source>
</evidence>
<dbReference type="RefSeq" id="WP_074771663.1">
    <property type="nucleotide sequence ID" value="NZ_FNKP01000003.1"/>
</dbReference>
<dbReference type="Proteomes" id="UP000183487">
    <property type="component" value="Unassembled WGS sequence"/>
</dbReference>
<proteinExistence type="predicted"/>
<keyword evidence="1" id="KW-1133">Transmembrane helix</keyword>
<evidence type="ECO:0008006" key="4">
    <source>
        <dbReference type="Google" id="ProtNLM"/>
    </source>
</evidence>
<name>A0A1H1JI70_9BURK</name>
<protein>
    <recommendedName>
        <fullName evidence="4">Glycosyltransferase RgtA/B/C/D-like domain-containing protein</fullName>
    </recommendedName>
</protein>
<feature type="transmembrane region" description="Helical" evidence="1">
    <location>
        <begin position="227"/>
        <end position="246"/>
    </location>
</feature>
<feature type="transmembrane region" description="Helical" evidence="1">
    <location>
        <begin position="143"/>
        <end position="176"/>
    </location>
</feature>
<keyword evidence="1" id="KW-0472">Membrane</keyword>
<organism evidence="2 3">
    <name type="scientific">Paraburkholderia fungorum</name>
    <dbReference type="NCBI Taxonomy" id="134537"/>
    <lineage>
        <taxon>Bacteria</taxon>
        <taxon>Pseudomonadati</taxon>
        <taxon>Pseudomonadota</taxon>
        <taxon>Betaproteobacteria</taxon>
        <taxon>Burkholderiales</taxon>
        <taxon>Burkholderiaceae</taxon>
        <taxon>Paraburkholderia</taxon>
    </lineage>
</organism>
<evidence type="ECO:0000313" key="3">
    <source>
        <dbReference type="Proteomes" id="UP000183487"/>
    </source>
</evidence>
<feature type="transmembrane region" description="Helical" evidence="1">
    <location>
        <begin position="105"/>
        <end position="131"/>
    </location>
</feature>
<sequence>MNMPADRSAPASAGIDATSGHALLPRAGRLVAILPRVLFIVTVLYGGALFWIAPRPPMVDVPQHAGQVMLLRDLLAHTSPWQNLVQINLLTPYLVGYGLALPFTFLMPIGAALKCMLTLAYFAFVAVCVGYRRYLHGDARLDWLFVPGFFGFAFVWGFYTFLVAAPLGILFIWLTHAYATATSVRKGIGILVAGTALFFCHGLVFLFANAIGVGFVLFKQKPFARKVFALAPFAPLGVLCIAYALWSRATDPLLGQTVPGIDVFKWGFDFQRLIALPVYVWGMNKGAAVYLPLVALMFAAPWLWRDRINADRSVVVPMLAVAFVWFLVPGTALKTAYLYHRFAVFLLPAYALMFCASRSSTSGAGHASSGYRSRASMVLGVGVQAAIIAGCWIFFANQTVRLHRFAIENAPLDKLLSQTEPGQRALSLIFDRASPAFRSTAAYAHQSLWYQAEQHGFVDLNFATFVPQIVRFRPGMMPLQPPALEHDPGSFEWTKDNGRQYRYFFVHKIGPLPANFFANNECDVALVVQEAEWSLYERRNCR</sequence>
<feature type="transmembrane region" description="Helical" evidence="1">
    <location>
        <begin position="377"/>
        <end position="395"/>
    </location>
</feature>
<reference evidence="3" key="1">
    <citation type="submission" date="2016-10" db="EMBL/GenBank/DDBJ databases">
        <authorList>
            <person name="Varghese N."/>
        </authorList>
    </citation>
    <scope>NUCLEOTIDE SEQUENCE [LARGE SCALE GENOMIC DNA]</scope>
    <source>
        <strain evidence="3">GAS106B</strain>
    </source>
</reference>
<dbReference type="AlphaFoldDB" id="A0A1H1JI70"/>
<evidence type="ECO:0000313" key="2">
    <source>
        <dbReference type="EMBL" id="SDR49696.1"/>
    </source>
</evidence>
<gene>
    <name evidence="2" type="ORF">SAMN05443245_6481</name>
</gene>
<keyword evidence="1" id="KW-0812">Transmembrane</keyword>
<dbReference type="EMBL" id="FNKP01000003">
    <property type="protein sequence ID" value="SDR49696.1"/>
    <property type="molecule type" value="Genomic_DNA"/>
</dbReference>
<feature type="transmembrane region" description="Helical" evidence="1">
    <location>
        <begin position="33"/>
        <end position="53"/>
    </location>
</feature>
<dbReference type="OrthoDB" id="9049811at2"/>
<accession>A0A1H1JI70</accession>
<feature type="transmembrane region" description="Helical" evidence="1">
    <location>
        <begin position="287"/>
        <end position="304"/>
    </location>
</feature>
<feature type="transmembrane region" description="Helical" evidence="1">
    <location>
        <begin position="313"/>
        <end position="332"/>
    </location>
</feature>
<feature type="transmembrane region" description="Helical" evidence="1">
    <location>
        <begin position="188"/>
        <end position="218"/>
    </location>
</feature>
<feature type="transmembrane region" description="Helical" evidence="1">
    <location>
        <begin position="338"/>
        <end position="356"/>
    </location>
</feature>
<keyword evidence="3" id="KW-1185">Reference proteome</keyword>